<dbReference type="VEuPathDB" id="ToxoDB:EMH_0036470"/>
<feature type="compositionally biased region" description="Basic and acidic residues" evidence="1">
    <location>
        <begin position="1"/>
        <end position="11"/>
    </location>
</feature>
<dbReference type="EMBL" id="HG683166">
    <property type="protein sequence ID" value="CDJ31290.1"/>
    <property type="molecule type" value="Genomic_DNA"/>
</dbReference>
<gene>
    <name evidence="3" type="ORF">EMH_0036470</name>
</gene>
<protein>
    <submittedName>
        <fullName evidence="3">Uncharacterized protein</fullName>
    </submittedName>
</protein>
<dbReference type="Proteomes" id="UP000030744">
    <property type="component" value="Unassembled WGS sequence"/>
</dbReference>
<dbReference type="GeneID" id="25378433"/>
<keyword evidence="4" id="KW-1185">Reference proteome</keyword>
<evidence type="ECO:0000313" key="3">
    <source>
        <dbReference type="EMBL" id="CDJ31290.1"/>
    </source>
</evidence>
<evidence type="ECO:0000313" key="4">
    <source>
        <dbReference type="Proteomes" id="UP000030744"/>
    </source>
</evidence>
<feature type="transmembrane region" description="Helical" evidence="2">
    <location>
        <begin position="60"/>
        <end position="77"/>
    </location>
</feature>
<proteinExistence type="predicted"/>
<name>U6K0L8_9EIME</name>
<reference evidence="3" key="2">
    <citation type="submission" date="2013-10" db="EMBL/GenBank/DDBJ databases">
        <authorList>
            <person name="Aslett M."/>
        </authorList>
    </citation>
    <scope>NUCLEOTIDE SEQUENCE [LARGE SCALE GENOMIC DNA]</scope>
    <source>
        <strain evidence="3">Houghton</strain>
    </source>
</reference>
<keyword evidence="2" id="KW-1133">Transmembrane helix</keyword>
<dbReference type="AlphaFoldDB" id="U6K0L8"/>
<dbReference type="OrthoDB" id="345983at2759"/>
<dbReference type="RefSeq" id="XP_013353855.1">
    <property type="nucleotide sequence ID" value="XM_013498401.1"/>
</dbReference>
<evidence type="ECO:0000256" key="2">
    <source>
        <dbReference type="SAM" id="Phobius"/>
    </source>
</evidence>
<accession>U6K0L8</accession>
<keyword evidence="2" id="KW-0812">Transmembrane</keyword>
<reference evidence="3" key="1">
    <citation type="submission" date="2013-10" db="EMBL/GenBank/DDBJ databases">
        <title>Genomic analysis of the causative agents of coccidiosis in chickens.</title>
        <authorList>
            <person name="Reid A.J."/>
            <person name="Blake D."/>
            <person name="Billington K."/>
            <person name="Browne H."/>
            <person name="Dunn M."/>
            <person name="Hung S."/>
            <person name="Kawahara F."/>
            <person name="Miranda-Saavedra D."/>
            <person name="Mourier T."/>
            <person name="Nagra H."/>
            <person name="Otto T.D."/>
            <person name="Rawlings N."/>
            <person name="Sanchez A."/>
            <person name="Sanders M."/>
            <person name="Subramaniam C."/>
            <person name="Tay Y."/>
            <person name="Dear P."/>
            <person name="Doerig C."/>
            <person name="Gruber A."/>
            <person name="Parkinson J."/>
            <person name="Shirley M."/>
            <person name="Wan K.L."/>
            <person name="Berriman M."/>
            <person name="Tomley F."/>
            <person name="Pain A."/>
        </authorList>
    </citation>
    <scope>NUCLEOTIDE SEQUENCE [LARGE SCALE GENOMIC DNA]</scope>
    <source>
        <strain evidence="3">Houghton</strain>
    </source>
</reference>
<sequence length="334" mass="37774">MEPRRLSDKGGQRPPAPPGSMPNLSSAEDLQQHVEWAQRILDDRTLVPVQHKKVVEKPHSVLHLLWGAALVLLIIFVRRLPRFPGVVVPDRLDQGDPLLYWESKNIIGDNPEEGMQLRLRNNPHVAKGFHEFAQLSKESFDRRDKASQRIHNFQKQMVAAFNPLIVITDRMNNLLKQLPPLAESFPSNAEDLRAQLQHLCETEAAASDKKDEFLEDWNVNRMRKELYSDPMVATALRNLVDIDSAYMHKKIAMLEFLVSEAMKATEGTSMSPIVMKEIQFLESKYKAAASEAERQAAACMNLLPPQDHWLLLLFVEHLAAAPPPSPAPAPQTTN</sequence>
<keyword evidence="2" id="KW-0472">Membrane</keyword>
<evidence type="ECO:0000256" key="1">
    <source>
        <dbReference type="SAM" id="MobiDB-lite"/>
    </source>
</evidence>
<feature type="region of interest" description="Disordered" evidence="1">
    <location>
        <begin position="1"/>
        <end position="27"/>
    </location>
</feature>
<organism evidence="3 4">
    <name type="scientific">Eimeria mitis</name>
    <dbReference type="NCBI Taxonomy" id="44415"/>
    <lineage>
        <taxon>Eukaryota</taxon>
        <taxon>Sar</taxon>
        <taxon>Alveolata</taxon>
        <taxon>Apicomplexa</taxon>
        <taxon>Conoidasida</taxon>
        <taxon>Coccidia</taxon>
        <taxon>Eucoccidiorida</taxon>
        <taxon>Eimeriorina</taxon>
        <taxon>Eimeriidae</taxon>
        <taxon>Eimeria</taxon>
    </lineage>
</organism>